<sequence>MAGGERRTVRRALGASCLVATLLAATLASAALKKGEVVPAFSAEDLRGEQHSSQEWRGRRTLLVVLTDKDGGEAMRRWFDEAAALRVPDSVHRASLLSFKLPFFVGLGTVREKARKKVPEAAWSDTWLDKNGDMGKRLSLPSSRMPYAFALDEQGRVLAAVHGEVDSPEAKALLELLTRP</sequence>
<feature type="signal peptide" evidence="1">
    <location>
        <begin position="1"/>
        <end position="30"/>
    </location>
</feature>
<evidence type="ECO:0000313" key="2">
    <source>
        <dbReference type="EMBL" id="SET41803.1"/>
    </source>
</evidence>
<feature type="chain" id="PRO_5046485325" description="Thioredoxin domain-containing protein" evidence="1">
    <location>
        <begin position="31"/>
        <end position="180"/>
    </location>
</feature>
<evidence type="ECO:0000313" key="3">
    <source>
        <dbReference type="Proteomes" id="UP000183760"/>
    </source>
</evidence>
<protein>
    <recommendedName>
        <fullName evidence="4">Thioredoxin domain-containing protein</fullName>
    </recommendedName>
</protein>
<organism evidence="2 3">
    <name type="scientific">Myxococcus fulvus</name>
    <dbReference type="NCBI Taxonomy" id="33"/>
    <lineage>
        <taxon>Bacteria</taxon>
        <taxon>Pseudomonadati</taxon>
        <taxon>Myxococcota</taxon>
        <taxon>Myxococcia</taxon>
        <taxon>Myxococcales</taxon>
        <taxon>Cystobacterineae</taxon>
        <taxon>Myxococcaceae</taxon>
        <taxon>Myxococcus</taxon>
    </lineage>
</organism>
<dbReference type="SUPFAM" id="SSF52833">
    <property type="entry name" value="Thioredoxin-like"/>
    <property type="match status" value="1"/>
</dbReference>
<dbReference type="InterPro" id="IPR036249">
    <property type="entry name" value="Thioredoxin-like_sf"/>
</dbReference>
<dbReference type="EMBL" id="FOIB01000002">
    <property type="protein sequence ID" value="SET41803.1"/>
    <property type="molecule type" value="Genomic_DNA"/>
</dbReference>
<evidence type="ECO:0000256" key="1">
    <source>
        <dbReference type="SAM" id="SignalP"/>
    </source>
</evidence>
<reference evidence="2 3" key="1">
    <citation type="submission" date="2016-10" db="EMBL/GenBank/DDBJ databases">
        <authorList>
            <person name="Varghese N."/>
            <person name="Submissions S."/>
        </authorList>
    </citation>
    <scope>NUCLEOTIDE SEQUENCE [LARGE SCALE GENOMIC DNA]</scope>
    <source>
        <strain evidence="2 3">DSM 16525</strain>
    </source>
</reference>
<evidence type="ECO:0008006" key="4">
    <source>
        <dbReference type="Google" id="ProtNLM"/>
    </source>
</evidence>
<dbReference type="Proteomes" id="UP000183760">
    <property type="component" value="Unassembled WGS sequence"/>
</dbReference>
<gene>
    <name evidence="2" type="ORF">SAMN05443572_102205</name>
</gene>
<proteinExistence type="predicted"/>
<name>A0ABY1BZU4_MYXFU</name>
<comment type="caution">
    <text evidence="2">The sequence shown here is derived from an EMBL/GenBank/DDBJ whole genome shotgun (WGS) entry which is preliminary data.</text>
</comment>
<dbReference type="Gene3D" id="3.40.30.10">
    <property type="entry name" value="Glutaredoxin"/>
    <property type="match status" value="1"/>
</dbReference>
<keyword evidence="1" id="KW-0732">Signal</keyword>
<accession>A0ABY1BZU4</accession>
<keyword evidence="3" id="KW-1185">Reference proteome</keyword>